<reference evidence="4" key="1">
    <citation type="submission" date="2018-06" db="EMBL/GenBank/DDBJ databases">
        <authorList>
            <person name="Zhirakovskaya E."/>
        </authorList>
    </citation>
    <scope>NUCLEOTIDE SEQUENCE</scope>
</reference>
<dbReference type="PANTHER" id="PTHR42934">
    <property type="entry name" value="GLYCOLATE OXIDASE SUBUNIT GLCD"/>
    <property type="match status" value="1"/>
</dbReference>
<dbReference type="GO" id="GO:0051536">
    <property type="term" value="F:iron-sulfur cluster binding"/>
    <property type="evidence" value="ECO:0007669"/>
    <property type="project" value="InterPro"/>
</dbReference>
<evidence type="ECO:0000256" key="2">
    <source>
        <dbReference type="ARBA" id="ARBA00022827"/>
    </source>
</evidence>
<dbReference type="InterPro" id="IPR022153">
    <property type="entry name" value="DUF3683"/>
</dbReference>
<gene>
    <name evidence="4" type="ORF">MNBD_GAMMA11-2196</name>
</gene>
<feature type="domain" description="FAD-binding PCMH-type" evidence="3">
    <location>
        <begin position="161"/>
        <end position="395"/>
    </location>
</feature>
<dbReference type="InterPro" id="IPR004113">
    <property type="entry name" value="FAD-bd_oxidored_4_C"/>
</dbReference>
<dbReference type="InterPro" id="IPR016166">
    <property type="entry name" value="FAD-bd_PCMH"/>
</dbReference>
<dbReference type="SUPFAM" id="SSF56176">
    <property type="entry name" value="FAD-binding/transporter-associated domain-like"/>
    <property type="match status" value="1"/>
</dbReference>
<dbReference type="Pfam" id="PF01565">
    <property type="entry name" value="FAD_binding_4"/>
    <property type="match status" value="1"/>
</dbReference>
<accession>A0A3B0XNN8</accession>
<dbReference type="Pfam" id="PF02754">
    <property type="entry name" value="CCG"/>
    <property type="match status" value="2"/>
</dbReference>
<dbReference type="InterPro" id="IPR017900">
    <property type="entry name" value="4Fe4S_Fe_S_CS"/>
</dbReference>
<dbReference type="Pfam" id="PF11880">
    <property type="entry name" value="DUF3400"/>
    <property type="match status" value="1"/>
</dbReference>
<evidence type="ECO:0000313" key="4">
    <source>
        <dbReference type="EMBL" id="VAW64827.1"/>
    </source>
</evidence>
<dbReference type="PROSITE" id="PS51387">
    <property type="entry name" value="FAD_PCMH"/>
    <property type="match status" value="1"/>
</dbReference>
<proteinExistence type="predicted"/>
<dbReference type="InterPro" id="IPR051914">
    <property type="entry name" value="FAD-linked_OxidoTrans_Type4"/>
</dbReference>
<evidence type="ECO:0000256" key="1">
    <source>
        <dbReference type="ARBA" id="ARBA00022630"/>
    </source>
</evidence>
<dbReference type="InterPro" id="IPR006094">
    <property type="entry name" value="Oxid_FAD_bind_N"/>
</dbReference>
<dbReference type="InterPro" id="IPR017896">
    <property type="entry name" value="4Fe4S_Fe-S-bd"/>
</dbReference>
<keyword evidence="2" id="KW-0274">FAD</keyword>
<dbReference type="InterPro" id="IPR016164">
    <property type="entry name" value="FAD-linked_Oxase-like_C"/>
</dbReference>
<dbReference type="Gene3D" id="3.30.70.2740">
    <property type="match status" value="1"/>
</dbReference>
<dbReference type="InterPro" id="IPR016169">
    <property type="entry name" value="FAD-bd_PCMH_sub2"/>
</dbReference>
<dbReference type="SUPFAM" id="SSF55103">
    <property type="entry name" value="FAD-linked oxidases, C-terminal domain"/>
    <property type="match status" value="2"/>
</dbReference>
<dbReference type="Pfam" id="PF12447">
    <property type="entry name" value="DUF3683"/>
    <property type="match status" value="1"/>
</dbReference>
<dbReference type="SUPFAM" id="SSF46548">
    <property type="entry name" value="alpha-helical ferredoxin"/>
    <property type="match status" value="1"/>
</dbReference>
<dbReference type="EMBL" id="UOFG01000240">
    <property type="protein sequence ID" value="VAW64827.1"/>
    <property type="molecule type" value="Genomic_DNA"/>
</dbReference>
<dbReference type="Pfam" id="PF13183">
    <property type="entry name" value="Fer4_8"/>
    <property type="match status" value="1"/>
</dbReference>
<sequence length="1288" mass="143941">MSASTRIREIPYNYTSFSDREIIIRFLGEPIWALVNELRGERRTGHSARMLFEVLGDMWVVQRNPYLQDDLLENSRRRKQLISALNHRIEQIISRADGNEKAIELAQHASRAVKTFADWFNTQNTLREKALKSLSKITRKDNIDFSGMARVSHVTDATDWRVEFPFVVLTPDSEEEVPPLVRRCIKLGLTLIARGGGTGYTGGAVPLYQNTAIINTEKLQAIGTLEHRKIAGVEQSVPVVRTEAGVVTRRVSELAERNGHVFAVDPTSQDASTIGGNIAMNAGGKKAVMWGTTLDNLLSWRMVTADGNWLDVERLNHNLGKIHLQEEVQFRLSRFDSRTQKPVAEPEILTFKGASLRKEGLGKDVTDKFLGGLPGVQKEGCDGIITSSYFILHTLAQQIRTVAMEFYGQDLRRCVPAIVEIKDYLDANPQVMLSGLEHLDDRYIRAVNYSPKAARGSLPKMLLVADIVGEDETAVAEAASQVVRLANARDAEGFIAVSAEARKGFWSERSRTAAIAAHTNAFKINEDVVIPLSRLADYTEGTETINVEQSISNKLAMLDALSAYIDEEIQRLQSSETQAADEAGQYAVPHFTRAIEIIGLARLRWQAMLDNFERNIQLLDCYLLDEEKRQLSDSEHPAELTVIQAILNAHIRISYKKEVEQPLKQLFSGQQLRYIHQRFDEIHQQVLSSRIFVALHMHAGDGNVHTNIPVNSNDYNMMQQAEKVVDRVMALAKSLDGVISGEHGIGITKLQYLDDKIIDAFAAYKKQADPEDCFNKGKLQRGTGGLESAYTPSLRLLKQEALILEESELGELNDAISHCLRCGKCKPDCTTHVPGANLLYSPRNKILASGLITEAFLYEEQTRRGVSIRHFDEMNDIADHCTVCHRCLSPCPVNIDFGVVTIKMRHILKAQGKRRENIGTKMSMAYLNMTSPGKVKVMRAGLIQAGYFAQRSVHKVMKVIPGVLPKTRRPKSTTGRPEIKEQVIQFFSQPMPADVPGGTMRSVLGIEDNKTIPVIRDPAKTTLDSEAVFYFPGCGSERLFSQIGVATLAWLYELGIQTVLPPGYLCCGYPQTASGDIEKGQQITTRNRVLFHRMANTLNYLDIKTVVLSCGTCIDQLLKYQFEQIFPGCRLLDIHEYLMEKGVTMEGVGGTRYLYHEPCHKPMKQHNGTDVASALMGKEVTLSDRCCGESGTFAVARPDVAAQVKFRKLEELQLGIKALSGHEKALDNNVKILTSCPACQQGLDRYSEDTQMSVDYILVELAKFKLGEKWQKDFYEKVKQGGIERVLL</sequence>
<dbReference type="GO" id="GO:0016491">
    <property type="term" value="F:oxidoreductase activity"/>
    <property type="evidence" value="ECO:0007669"/>
    <property type="project" value="UniProtKB-ARBA"/>
</dbReference>
<dbReference type="Gene3D" id="3.30.465.10">
    <property type="match status" value="1"/>
</dbReference>
<dbReference type="InterPro" id="IPR036318">
    <property type="entry name" value="FAD-bd_PCMH-like_sf"/>
</dbReference>
<dbReference type="GO" id="GO:0071949">
    <property type="term" value="F:FAD binding"/>
    <property type="evidence" value="ECO:0007669"/>
    <property type="project" value="InterPro"/>
</dbReference>
<keyword evidence="1" id="KW-0285">Flavoprotein</keyword>
<dbReference type="Gene3D" id="1.10.1060.10">
    <property type="entry name" value="Alpha-helical ferredoxin"/>
    <property type="match status" value="1"/>
</dbReference>
<organism evidence="4">
    <name type="scientific">hydrothermal vent metagenome</name>
    <dbReference type="NCBI Taxonomy" id="652676"/>
    <lineage>
        <taxon>unclassified sequences</taxon>
        <taxon>metagenomes</taxon>
        <taxon>ecological metagenomes</taxon>
    </lineage>
</organism>
<protein>
    <submittedName>
        <fullName evidence="4">FAD/FMN-containing dehydrogenases</fullName>
    </submittedName>
</protein>
<dbReference type="InterPro" id="IPR004017">
    <property type="entry name" value="Cys_rich_dom"/>
</dbReference>
<dbReference type="Pfam" id="PF02913">
    <property type="entry name" value="FAD-oxidase_C"/>
    <property type="match status" value="2"/>
</dbReference>
<dbReference type="InterPro" id="IPR021817">
    <property type="entry name" value="DUF3400"/>
</dbReference>
<evidence type="ECO:0000259" key="3">
    <source>
        <dbReference type="PROSITE" id="PS51387"/>
    </source>
</evidence>
<name>A0A3B0XNN8_9ZZZZ</name>
<dbReference type="PANTHER" id="PTHR42934:SF2">
    <property type="entry name" value="GLYCOLATE OXIDASE SUBUNIT GLCD"/>
    <property type="match status" value="1"/>
</dbReference>
<dbReference type="PROSITE" id="PS00198">
    <property type="entry name" value="4FE4S_FER_1"/>
    <property type="match status" value="1"/>
</dbReference>
<dbReference type="InterPro" id="IPR009051">
    <property type="entry name" value="Helical_ferredxn"/>
</dbReference>